<sequence length="71" mass="7993">MLKDKPRILEEVDLNGEVLAQVMDEYQKTVVDPWLAKWCSQHPSGVKLAIREAAKWLRIANYSGGGKGEPK</sequence>
<comment type="caution">
    <text evidence="1">The sequence shown here is derived from an EMBL/GenBank/DDBJ whole genome shotgun (WGS) entry which is preliminary data.</text>
</comment>
<name>A0A0F9JJ98_9ZZZZ</name>
<dbReference type="AlphaFoldDB" id="A0A0F9JJ98"/>
<dbReference type="EMBL" id="LAZR01017760">
    <property type="protein sequence ID" value="KKL99072.1"/>
    <property type="molecule type" value="Genomic_DNA"/>
</dbReference>
<protein>
    <submittedName>
        <fullName evidence="1">Uncharacterized protein</fullName>
    </submittedName>
</protein>
<evidence type="ECO:0000313" key="1">
    <source>
        <dbReference type="EMBL" id="KKL99072.1"/>
    </source>
</evidence>
<organism evidence="1">
    <name type="scientific">marine sediment metagenome</name>
    <dbReference type="NCBI Taxonomy" id="412755"/>
    <lineage>
        <taxon>unclassified sequences</taxon>
        <taxon>metagenomes</taxon>
        <taxon>ecological metagenomes</taxon>
    </lineage>
</organism>
<proteinExistence type="predicted"/>
<accession>A0A0F9JJ98</accession>
<reference evidence="1" key="1">
    <citation type="journal article" date="2015" name="Nature">
        <title>Complex archaea that bridge the gap between prokaryotes and eukaryotes.</title>
        <authorList>
            <person name="Spang A."/>
            <person name="Saw J.H."/>
            <person name="Jorgensen S.L."/>
            <person name="Zaremba-Niedzwiedzka K."/>
            <person name="Martijn J."/>
            <person name="Lind A.E."/>
            <person name="van Eijk R."/>
            <person name="Schleper C."/>
            <person name="Guy L."/>
            <person name="Ettema T.J."/>
        </authorList>
    </citation>
    <scope>NUCLEOTIDE SEQUENCE</scope>
</reference>
<gene>
    <name evidence="1" type="ORF">LCGC14_1818060</name>
</gene>